<dbReference type="EMBL" id="QFCQ01000108">
    <property type="protein sequence ID" value="RDW12257.1"/>
    <property type="molecule type" value="Genomic_DNA"/>
</dbReference>
<evidence type="ECO:0000256" key="5">
    <source>
        <dbReference type="ARBA" id="ARBA00023015"/>
    </source>
</evidence>
<keyword evidence="3 8" id="KW-0597">Phosphoprotein</keyword>
<dbReference type="InterPro" id="IPR001789">
    <property type="entry name" value="Sig_transdc_resp-reg_receiver"/>
</dbReference>
<feature type="modified residue" description="4-aspartylphosphate" evidence="8">
    <location>
        <position position="51"/>
    </location>
</feature>
<dbReference type="GO" id="GO:0000156">
    <property type="term" value="F:phosphorelay response regulator activity"/>
    <property type="evidence" value="ECO:0007669"/>
    <property type="project" value="TreeGrafter"/>
</dbReference>
<evidence type="ECO:0000313" key="13">
    <source>
        <dbReference type="Proteomes" id="UP000256679"/>
    </source>
</evidence>
<evidence type="ECO:0000256" key="7">
    <source>
        <dbReference type="ARBA" id="ARBA00023163"/>
    </source>
</evidence>
<gene>
    <name evidence="12" type="ORF">DIE28_14695</name>
</gene>
<evidence type="ECO:0000313" key="12">
    <source>
        <dbReference type="EMBL" id="RDW12257.1"/>
    </source>
</evidence>
<dbReference type="SUPFAM" id="SSF52172">
    <property type="entry name" value="CheY-like"/>
    <property type="match status" value="1"/>
</dbReference>
<dbReference type="Pfam" id="PF00486">
    <property type="entry name" value="Trans_reg_C"/>
    <property type="match status" value="1"/>
</dbReference>
<dbReference type="GO" id="GO:0005829">
    <property type="term" value="C:cytosol"/>
    <property type="evidence" value="ECO:0007669"/>
    <property type="project" value="TreeGrafter"/>
</dbReference>
<keyword evidence="7" id="KW-0804">Transcription</keyword>
<evidence type="ECO:0000256" key="2">
    <source>
        <dbReference type="ARBA" id="ARBA00022490"/>
    </source>
</evidence>
<evidence type="ECO:0000256" key="1">
    <source>
        <dbReference type="ARBA" id="ARBA00004496"/>
    </source>
</evidence>
<proteinExistence type="predicted"/>
<keyword evidence="2" id="KW-0963">Cytoplasm</keyword>
<evidence type="ECO:0000259" key="11">
    <source>
        <dbReference type="PROSITE" id="PS51755"/>
    </source>
</evidence>
<keyword evidence="13" id="KW-1185">Reference proteome</keyword>
<dbReference type="CDD" id="cd00383">
    <property type="entry name" value="trans_reg_C"/>
    <property type="match status" value="1"/>
</dbReference>
<evidence type="ECO:0000256" key="9">
    <source>
        <dbReference type="PROSITE-ProRule" id="PRU01091"/>
    </source>
</evidence>
<dbReference type="PROSITE" id="PS51755">
    <property type="entry name" value="OMPR_PHOB"/>
    <property type="match status" value="1"/>
</dbReference>
<name>A0A3D8P9Z7_9RHOB</name>
<dbReference type="GO" id="GO:0032993">
    <property type="term" value="C:protein-DNA complex"/>
    <property type="evidence" value="ECO:0007669"/>
    <property type="project" value="TreeGrafter"/>
</dbReference>
<dbReference type="Gene3D" id="3.40.50.2300">
    <property type="match status" value="1"/>
</dbReference>
<dbReference type="InterPro" id="IPR001867">
    <property type="entry name" value="OmpR/PhoB-type_DNA-bd"/>
</dbReference>
<evidence type="ECO:0000256" key="3">
    <source>
        <dbReference type="ARBA" id="ARBA00022553"/>
    </source>
</evidence>
<feature type="domain" description="OmpR/PhoB-type" evidence="11">
    <location>
        <begin position="124"/>
        <end position="218"/>
    </location>
</feature>
<evidence type="ECO:0000256" key="4">
    <source>
        <dbReference type="ARBA" id="ARBA00023012"/>
    </source>
</evidence>
<dbReference type="Gene3D" id="1.10.10.10">
    <property type="entry name" value="Winged helix-like DNA-binding domain superfamily/Winged helix DNA-binding domain"/>
    <property type="match status" value="1"/>
</dbReference>
<dbReference type="PANTHER" id="PTHR48111">
    <property type="entry name" value="REGULATOR OF RPOS"/>
    <property type="match status" value="1"/>
</dbReference>
<organism evidence="12 13">
    <name type="scientific">Paracoccus thiocyanatus</name>
    <dbReference type="NCBI Taxonomy" id="34006"/>
    <lineage>
        <taxon>Bacteria</taxon>
        <taxon>Pseudomonadati</taxon>
        <taxon>Pseudomonadota</taxon>
        <taxon>Alphaproteobacteria</taxon>
        <taxon>Rhodobacterales</taxon>
        <taxon>Paracoccaceae</taxon>
        <taxon>Paracoccus</taxon>
    </lineage>
</organism>
<evidence type="ECO:0000256" key="8">
    <source>
        <dbReference type="PROSITE-ProRule" id="PRU00169"/>
    </source>
</evidence>
<comment type="subcellular location">
    <subcellularLocation>
        <location evidence="1">Cytoplasm</location>
    </subcellularLocation>
</comment>
<dbReference type="CDD" id="cd17624">
    <property type="entry name" value="REC_OmpR_PmrA-like"/>
    <property type="match status" value="1"/>
</dbReference>
<evidence type="ECO:0000259" key="10">
    <source>
        <dbReference type="PROSITE" id="PS50110"/>
    </source>
</evidence>
<reference evidence="12 13" key="1">
    <citation type="submission" date="2018-05" db="EMBL/GenBank/DDBJ databases">
        <title>Whole genome sequencing of Paracoccus thiocyanatus SST.</title>
        <authorList>
            <person name="Ghosh W."/>
            <person name="Rameez M.J."/>
            <person name="Roy C."/>
        </authorList>
    </citation>
    <scope>NUCLEOTIDE SEQUENCE [LARGE SCALE GENOMIC DNA]</scope>
    <source>
        <strain evidence="12 13">SST</strain>
    </source>
</reference>
<dbReference type="SMART" id="SM00862">
    <property type="entry name" value="Trans_reg_C"/>
    <property type="match status" value="1"/>
</dbReference>
<dbReference type="InterPro" id="IPR036388">
    <property type="entry name" value="WH-like_DNA-bd_sf"/>
</dbReference>
<feature type="domain" description="Response regulatory" evidence="10">
    <location>
        <begin position="2"/>
        <end position="116"/>
    </location>
</feature>
<feature type="DNA-binding region" description="OmpR/PhoB-type" evidence="9">
    <location>
        <begin position="124"/>
        <end position="218"/>
    </location>
</feature>
<protein>
    <submittedName>
        <fullName evidence="12">DNA-binding response regulator</fullName>
    </submittedName>
</protein>
<dbReference type="AlphaFoldDB" id="A0A3D8P9Z7"/>
<evidence type="ECO:0000256" key="6">
    <source>
        <dbReference type="ARBA" id="ARBA00023125"/>
    </source>
</evidence>
<dbReference type="Pfam" id="PF00072">
    <property type="entry name" value="Response_reg"/>
    <property type="match status" value="1"/>
</dbReference>
<keyword evidence="4" id="KW-0902">Two-component regulatory system</keyword>
<dbReference type="RefSeq" id="WP_115756697.1">
    <property type="nucleotide sequence ID" value="NZ_QFCQ01000108.1"/>
</dbReference>
<dbReference type="PANTHER" id="PTHR48111:SF35">
    <property type="entry name" value="TRANSCRIPTIONAL REGULATORY PROTEIN QSEB"/>
    <property type="match status" value="1"/>
</dbReference>
<dbReference type="SMART" id="SM00448">
    <property type="entry name" value="REC"/>
    <property type="match status" value="1"/>
</dbReference>
<sequence>MRLLIVEDDPVLSDGLAVGLGLSGFTVDAVGTLADARAALDGGGFAGVVLDIMLPDGSGLDLLAELRAAGQRLPVLLLTARDQVRDRVCGLDAGADDYLGKPFDLDELAARLRAMLRRQEGRASAMIEWNGLALDPARMRGKMDGAEIAFSRREYTILQALIERPGVILAKSVLEERLYGWQEEVESNTVEVHVHKLRAKLGAGFIETVRGAGYRLAVPAEGEGGT</sequence>
<dbReference type="PROSITE" id="PS50110">
    <property type="entry name" value="RESPONSE_REGULATORY"/>
    <property type="match status" value="1"/>
</dbReference>
<keyword evidence="6 9" id="KW-0238">DNA-binding</keyword>
<accession>A0A3D8P9Z7</accession>
<dbReference type="Proteomes" id="UP000256679">
    <property type="component" value="Unassembled WGS sequence"/>
</dbReference>
<keyword evidence="5" id="KW-0805">Transcription regulation</keyword>
<dbReference type="GO" id="GO:0000976">
    <property type="term" value="F:transcription cis-regulatory region binding"/>
    <property type="evidence" value="ECO:0007669"/>
    <property type="project" value="TreeGrafter"/>
</dbReference>
<comment type="caution">
    <text evidence="12">The sequence shown here is derived from an EMBL/GenBank/DDBJ whole genome shotgun (WGS) entry which is preliminary data.</text>
</comment>
<dbReference type="InterPro" id="IPR039420">
    <property type="entry name" value="WalR-like"/>
</dbReference>
<dbReference type="GO" id="GO:0006355">
    <property type="term" value="P:regulation of DNA-templated transcription"/>
    <property type="evidence" value="ECO:0007669"/>
    <property type="project" value="InterPro"/>
</dbReference>
<dbReference type="Gene3D" id="6.10.250.690">
    <property type="match status" value="1"/>
</dbReference>
<dbReference type="InterPro" id="IPR011006">
    <property type="entry name" value="CheY-like_superfamily"/>
</dbReference>